<keyword evidence="1" id="KW-1133">Transmembrane helix</keyword>
<protein>
    <submittedName>
        <fullName evidence="2">ABC transporter permease subunit</fullName>
    </submittedName>
</protein>
<keyword evidence="3" id="KW-1185">Reference proteome</keyword>
<keyword evidence="1" id="KW-0472">Membrane</keyword>
<dbReference type="Proteomes" id="UP001277761">
    <property type="component" value="Unassembled WGS sequence"/>
</dbReference>
<feature type="transmembrane region" description="Helical" evidence="1">
    <location>
        <begin position="20"/>
        <end position="38"/>
    </location>
</feature>
<dbReference type="RefSeq" id="WP_319954584.1">
    <property type="nucleotide sequence ID" value="NZ_JAXAVX010000006.1"/>
</dbReference>
<comment type="caution">
    <text evidence="2">The sequence shown here is derived from an EMBL/GenBank/DDBJ whole genome shotgun (WGS) entry which is preliminary data.</text>
</comment>
<feature type="transmembrane region" description="Helical" evidence="1">
    <location>
        <begin position="189"/>
        <end position="208"/>
    </location>
</feature>
<evidence type="ECO:0000256" key="1">
    <source>
        <dbReference type="SAM" id="Phobius"/>
    </source>
</evidence>
<organism evidence="2 3">
    <name type="scientific">Patulibacter brassicae</name>
    <dbReference type="NCBI Taxonomy" id="1705717"/>
    <lineage>
        <taxon>Bacteria</taxon>
        <taxon>Bacillati</taxon>
        <taxon>Actinomycetota</taxon>
        <taxon>Thermoleophilia</taxon>
        <taxon>Solirubrobacterales</taxon>
        <taxon>Patulibacteraceae</taxon>
        <taxon>Patulibacter</taxon>
    </lineage>
</organism>
<feature type="transmembrane region" description="Helical" evidence="1">
    <location>
        <begin position="117"/>
        <end position="137"/>
    </location>
</feature>
<accession>A0ABU4VKR8</accession>
<dbReference type="EMBL" id="JAXAVX010000006">
    <property type="protein sequence ID" value="MDX8152428.1"/>
    <property type="molecule type" value="Genomic_DNA"/>
</dbReference>
<name>A0ABU4VKR8_9ACTN</name>
<dbReference type="PANTHER" id="PTHR43471">
    <property type="entry name" value="ABC TRANSPORTER PERMEASE"/>
    <property type="match status" value="1"/>
</dbReference>
<feature type="transmembrane region" description="Helical" evidence="1">
    <location>
        <begin position="72"/>
        <end position="97"/>
    </location>
</feature>
<proteinExistence type="predicted"/>
<feature type="transmembrane region" description="Helical" evidence="1">
    <location>
        <begin position="157"/>
        <end position="182"/>
    </location>
</feature>
<reference evidence="2 3" key="1">
    <citation type="submission" date="2023-11" db="EMBL/GenBank/DDBJ databases">
        <authorList>
            <person name="Xu M."/>
            <person name="Jiang T."/>
        </authorList>
    </citation>
    <scope>NUCLEOTIDE SEQUENCE [LARGE SCALE GENOMIC DNA]</scope>
    <source>
        <strain evidence="2 3">SD</strain>
    </source>
</reference>
<gene>
    <name evidence="2" type="ORF">SK069_12540</name>
</gene>
<dbReference type="Pfam" id="PF12679">
    <property type="entry name" value="ABC2_membrane_2"/>
    <property type="match status" value="1"/>
</dbReference>
<sequence length="288" mass="29884">MRDVLVIARLGLREAVRRRVLPVVVALSVAFLVLYWLGVGVVEKDAVPRGGAFGDAVADQVEPAIDAATAGVLLGLASFATLFLGATLAIFLTAGAIRGDAERGLLQPLLVRPPGRLRVLAGRWLTATAIAVPYALVLHLGATAIMRWRGGFVADQVLWSAIELSLAVGLVALLSLAASVLLSQVAGGIGSFMCVGAGLVGSLLGQIGDAIDNRTLERAGDVVALVLPFQALYEDVLYRLTAGTREPLLELGPFGGADPAGAGTLAWAAVWALLLAGLASWRLARQDL</sequence>
<evidence type="ECO:0000313" key="2">
    <source>
        <dbReference type="EMBL" id="MDX8152428.1"/>
    </source>
</evidence>
<evidence type="ECO:0000313" key="3">
    <source>
        <dbReference type="Proteomes" id="UP001277761"/>
    </source>
</evidence>
<keyword evidence="1" id="KW-0812">Transmembrane</keyword>
<feature type="transmembrane region" description="Helical" evidence="1">
    <location>
        <begin position="265"/>
        <end position="284"/>
    </location>
</feature>